<dbReference type="Proteomes" id="UP000325780">
    <property type="component" value="Unassembled WGS sequence"/>
</dbReference>
<evidence type="ECO:0000313" key="2">
    <source>
        <dbReference type="EMBL" id="KAE8149410.1"/>
    </source>
</evidence>
<dbReference type="PANTHER" id="PTHR40624:SF1">
    <property type="entry name" value="BIOSYNTHESIS MONOOXYGENASE, PUTATIVE (AFU_ORTHOLOGUE AFUA_1G12025)-RELATED"/>
    <property type="match status" value="1"/>
</dbReference>
<name>A0A5N6TSX6_ASPAV</name>
<dbReference type="InterPro" id="IPR011008">
    <property type="entry name" value="Dimeric_a/b-barrel"/>
</dbReference>
<dbReference type="InterPro" id="IPR007138">
    <property type="entry name" value="ABM_dom"/>
</dbReference>
<dbReference type="Gene3D" id="3.30.70.100">
    <property type="match status" value="1"/>
</dbReference>
<reference evidence="2 3" key="1">
    <citation type="submission" date="2019-04" db="EMBL/GenBank/DDBJ databases">
        <title>Friends and foes A comparative genomics study of 23 Aspergillus species from section Flavi.</title>
        <authorList>
            <consortium name="DOE Joint Genome Institute"/>
            <person name="Kjaerbolling I."/>
            <person name="Vesth T."/>
            <person name="Frisvad J.C."/>
            <person name="Nybo J.L."/>
            <person name="Theobald S."/>
            <person name="Kildgaard S."/>
            <person name="Isbrandt T."/>
            <person name="Kuo A."/>
            <person name="Sato A."/>
            <person name="Lyhne E.K."/>
            <person name="Kogle M.E."/>
            <person name="Wiebenga A."/>
            <person name="Kun R.S."/>
            <person name="Lubbers R.J."/>
            <person name="Makela M.R."/>
            <person name="Barry K."/>
            <person name="Chovatia M."/>
            <person name="Clum A."/>
            <person name="Daum C."/>
            <person name="Haridas S."/>
            <person name="He G."/>
            <person name="LaButti K."/>
            <person name="Lipzen A."/>
            <person name="Mondo S."/>
            <person name="Riley R."/>
            <person name="Salamov A."/>
            <person name="Simmons B.A."/>
            <person name="Magnuson J.K."/>
            <person name="Henrissat B."/>
            <person name="Mortensen U.H."/>
            <person name="Larsen T.O."/>
            <person name="Devries R.P."/>
            <person name="Grigoriev I.V."/>
            <person name="Machida M."/>
            <person name="Baker S.E."/>
            <person name="Andersen M.R."/>
        </authorList>
    </citation>
    <scope>NUCLEOTIDE SEQUENCE [LARGE SCALE GENOMIC DNA]</scope>
    <source>
        <strain evidence="2 3">IBT 18842</strain>
    </source>
</reference>
<accession>A0A5N6TSX6</accession>
<gene>
    <name evidence="2" type="ORF">BDV25DRAFT_156421</name>
</gene>
<feature type="domain" description="ABM" evidence="1">
    <location>
        <begin position="6"/>
        <end position="94"/>
    </location>
</feature>
<evidence type="ECO:0000259" key="1">
    <source>
        <dbReference type="PROSITE" id="PS51725"/>
    </source>
</evidence>
<sequence>MSSTEFYNIVKLVPQPGKFNQALEIFKTFSKYVQENEPKTQIYCALQPTKTEELVFIEKYADEDTLKAHGASSEFRKFFKALGPLLAKTPEMTRADLVGGFEGRAKL</sequence>
<dbReference type="OrthoDB" id="10011777at2759"/>
<dbReference type="PROSITE" id="PS51725">
    <property type="entry name" value="ABM"/>
    <property type="match status" value="1"/>
</dbReference>
<dbReference type="SUPFAM" id="SSF54909">
    <property type="entry name" value="Dimeric alpha+beta barrel"/>
    <property type="match status" value="1"/>
</dbReference>
<dbReference type="EMBL" id="ML742124">
    <property type="protein sequence ID" value="KAE8149410.1"/>
    <property type="molecule type" value="Genomic_DNA"/>
</dbReference>
<organism evidence="2 3">
    <name type="scientific">Aspergillus avenaceus</name>
    <dbReference type="NCBI Taxonomy" id="36643"/>
    <lineage>
        <taxon>Eukaryota</taxon>
        <taxon>Fungi</taxon>
        <taxon>Dikarya</taxon>
        <taxon>Ascomycota</taxon>
        <taxon>Pezizomycotina</taxon>
        <taxon>Eurotiomycetes</taxon>
        <taxon>Eurotiomycetidae</taxon>
        <taxon>Eurotiales</taxon>
        <taxon>Aspergillaceae</taxon>
        <taxon>Aspergillus</taxon>
        <taxon>Aspergillus subgen. Circumdati</taxon>
    </lineage>
</organism>
<dbReference type="AlphaFoldDB" id="A0A5N6TSX6"/>
<proteinExistence type="predicted"/>
<dbReference type="PANTHER" id="PTHR40624">
    <property type="entry name" value="BIOSYNTHESIS MONOOXYGENASE, PUTATIVE (AFU_ORTHOLOGUE AFUA_1G12025)-RELATED"/>
    <property type="match status" value="1"/>
</dbReference>
<evidence type="ECO:0000313" key="3">
    <source>
        <dbReference type="Proteomes" id="UP000325780"/>
    </source>
</evidence>
<keyword evidence="3" id="KW-1185">Reference proteome</keyword>
<dbReference type="Pfam" id="PF03992">
    <property type="entry name" value="ABM"/>
    <property type="match status" value="1"/>
</dbReference>
<protein>
    <recommendedName>
        <fullName evidence="1">ABM domain-containing protein</fullName>
    </recommendedName>
</protein>